<comment type="caution">
    <text evidence="1">The sequence shown here is derived from an EMBL/GenBank/DDBJ whole genome shotgun (WGS) entry which is preliminary data.</text>
</comment>
<protein>
    <submittedName>
        <fullName evidence="1">Uncharacterized protein</fullName>
    </submittedName>
</protein>
<name>A0ACC2JNJ3_9PEZI</name>
<reference evidence="1" key="1">
    <citation type="submission" date="2022-12" db="EMBL/GenBank/DDBJ databases">
        <title>Genome Sequence of Lasiodiplodia mahajangana.</title>
        <authorList>
            <person name="Buettner E."/>
        </authorList>
    </citation>
    <scope>NUCLEOTIDE SEQUENCE</scope>
    <source>
        <strain evidence="1">VT137</strain>
    </source>
</reference>
<accession>A0ACC2JNJ3</accession>
<keyword evidence="2" id="KW-1185">Reference proteome</keyword>
<proteinExistence type="predicted"/>
<evidence type="ECO:0000313" key="1">
    <source>
        <dbReference type="EMBL" id="KAJ8128817.1"/>
    </source>
</evidence>
<dbReference type="EMBL" id="JAPUUL010000951">
    <property type="protein sequence ID" value="KAJ8128817.1"/>
    <property type="molecule type" value="Genomic_DNA"/>
</dbReference>
<organism evidence="1 2">
    <name type="scientific">Lasiodiplodia mahajangana</name>
    <dbReference type="NCBI Taxonomy" id="1108764"/>
    <lineage>
        <taxon>Eukaryota</taxon>
        <taxon>Fungi</taxon>
        <taxon>Dikarya</taxon>
        <taxon>Ascomycota</taxon>
        <taxon>Pezizomycotina</taxon>
        <taxon>Dothideomycetes</taxon>
        <taxon>Dothideomycetes incertae sedis</taxon>
        <taxon>Botryosphaeriales</taxon>
        <taxon>Botryosphaeriaceae</taxon>
        <taxon>Lasiodiplodia</taxon>
    </lineage>
</organism>
<evidence type="ECO:0000313" key="2">
    <source>
        <dbReference type="Proteomes" id="UP001153332"/>
    </source>
</evidence>
<dbReference type="Proteomes" id="UP001153332">
    <property type="component" value="Unassembled WGS sequence"/>
</dbReference>
<sequence length="2143" mass="234721">MSDVGDGLPGDSSAESQSHSQTDAKPSTSNSDHAPTEPPTPLTGLPSDPAGSSAGQDDDIATRIFQFLSTATPSTLGAIAVALAAVTYFVLGRIGLVLIGAFGGIILFVAWESRHPEVARAVRGEQGHVFLNRLLDSKYGDLASKSEVDEEKQSTTLAQSFDDFQPDTRDALCELVDAVIRDYVDWWYGPIVPSDRSFPLACRKVFTQFILSFSNRLRRKRPADAFVDFVTHSCSIIIVFFSEMAAAYAELPANTHMTAADAIYNYLATHTDAPLSNLLNQRQQAAKFKMVAEDLLGFLEKSTYDCDPVRAFLREILSTIILEGTLQTCSKAEWINAWIVYLLESGETDLSQAIDEAIQDQKAFGDVDGNVGNIGLSRGNRNSYELDRQRRKEMVHKKKLSKADEEMERATEEMRKLNEMIAEADKTKSAPEPVTGEEDTSKSSTRGRQLDVKNNPNNNSAEKSDPPIVGSKPISNALHIGKADASRHRSNPSISPKSPTNSSDQLVPPVGSQEPGPAQRFTNFDQLVPPARDGESEDETSSKPPPLTIHNASITIHDDVSTDSGRLRNKPTWEYLLQIEPSSSHHSGWMIMKTYTQFESLHESLRRIANISGATAFLEAHSLFPGWKLHTRSSLRGEIERYMRNACGEKALAESEAMKRFLDKGQDPKMGVNRGFSFESMGKGMLDVIQNAPKGALDGGKVVMGGVTGVFGNIGLGPKRPTNAPLQEGQTAQESSSRSTSSTRPVSLPVLPRVDTALTNGSKLPRDSLDSQRSSIVSVQPGRMPPMDGRRSSQADLDFDSSLHPASADRWDRKSSVSAASSRVHSRASSAAAARSPLRSPSEVSLSNLKLPPPPNEITDDYGSPTSTRLSTDGYPRFSNSFASPSRTSLDQQWRPPQTTGSTKRLVKHFPPLSEQETRVAIELLFAVINELYTLSSAWNIRRTLLTAAKSFLLRPGNPSLISIQSLIQGSLLDANTSDDGLAVHIRKLRENSLPTEEERKAWPADLTAAEKEELREKARKLFIQSSVPTALMGIMGQSATNEALGRVFDCLQIEEVARDKQQRGIRIAIDRGGTFTDCVGTLNGKDVVIKLLSEDPANYDDAPLEGIRRIMSHFQGRDIPRGEALDTSQIDSIRMGTTVATNALLERKGEKIALVVTKGFRDCLTIGNQSRPKIFDLAIKKPDVLYEEVVEVDERVTLEDYAEDPARNITKAEVKAGSLEAAEADLVMGLSGEAVRVLQRPTEDTIRDQLQSIYDKGIRSIAVCLMHGYTFPDHEALVGKIARDVGFEHISLSHELMPMIKLVSRATSVCADAYLTPAIKKYIAGFQKGFAGGLGTQSVLKEEGDKGARCEFMQSDGGLVDVDKFTGLKAILSGPAGGVVGYAITSYDEETKIPVIGFDMGGTSTDVSRYGEGRYEHVFETTTAGVTIQSPQLDINTVAAGGGSRLFFKNGLFVVGPESVGAHPGPACYRKGGPAAVTDANLFLGRLLPDFFPKIFGKNENEALDYEASKKVIQELTDQINKETGKSMSLDEVAYGFLTIANEAMTRPIRSITEAKGHDSSKHRLATFGGAGGQHAVAIAEALGIKQILVHRYSSVLSAYGMALADVVDERQEPESKVWQDQGEVVSELKSKMEKLKEKSRRALRDQGFRDEEVVFEEYLNMRYRGTESALMIVRPSNEDAKISFDGDDWAFGKAFVKHHRYEFGFTLDERDIIVDDVRVRGIGKSFRYQDKTVDQQLKGVKRQSIGDKKAYGKSQVYFEGGRQETPIYKLEDLAVGDEVNGPAVLADGTQTIVVTPNAKALILGTHVIIDLETDGGKDGSQKKEAGEREVDPIMLSIFGHRFMAIAEQMGRALQKTSVSTNVKERLDFSCAIFDATGGLVANAPHLPVHLGSMSTCVRTQAKIWEGKLKKGDVIISNHPSYGGTHLPDITLLMPAFDEKGEKILFYAASRAHHADIGGITAGSMPPHSRELFQEGAAIKSEKIVSEGKFNEQRITELLYKEPAQYPGCSGTRCLADNINDLRAQVSANQKGISLIESLIQEYGEETVQFYMVNIQDNAEQCVRTLLKEVYKRFEGKDLSSVDYMDDGTPIRLRVTIDPEKGEAIFDFEGTGPEVCCSGGRQRVDKPARHRRHLQGIRSLCS</sequence>
<gene>
    <name evidence="1" type="ORF">O1611_g4818</name>
</gene>